<dbReference type="PANTHER" id="PTHR38471:SF2">
    <property type="entry name" value="FOUR HELIX BUNDLE PROTEIN"/>
    <property type="match status" value="1"/>
</dbReference>
<dbReference type="AlphaFoldDB" id="A0A7K1SP74"/>
<organism evidence="1 2">
    <name type="scientific">Spirosoma arboris</name>
    <dbReference type="NCBI Taxonomy" id="2682092"/>
    <lineage>
        <taxon>Bacteria</taxon>
        <taxon>Pseudomonadati</taxon>
        <taxon>Bacteroidota</taxon>
        <taxon>Cytophagia</taxon>
        <taxon>Cytophagales</taxon>
        <taxon>Cytophagaceae</taxon>
        <taxon>Spirosoma</taxon>
    </lineage>
</organism>
<sequence>MLVKRFEDLLIWQKGQDLAVLVYETYRDNRDWGFRDQICRASVSISNNIAEGFDRGSNTDFLRFLNYSRTSSNEVKSMSYLAYRLDYIDVEKRNEFIRATEELSKMILGLMRTLNNY</sequence>
<dbReference type="Pfam" id="PF05635">
    <property type="entry name" value="23S_rRNA_IVP"/>
    <property type="match status" value="1"/>
</dbReference>
<dbReference type="PANTHER" id="PTHR38471">
    <property type="entry name" value="FOUR HELIX BUNDLE PROTEIN"/>
    <property type="match status" value="1"/>
</dbReference>
<keyword evidence="2" id="KW-1185">Reference proteome</keyword>
<name>A0A7K1SP74_9BACT</name>
<gene>
    <name evidence="1" type="ORF">GO755_36695</name>
</gene>
<dbReference type="InterPro" id="IPR036583">
    <property type="entry name" value="23S_rRNA_IVS_sf"/>
</dbReference>
<reference evidence="1 2" key="1">
    <citation type="submission" date="2019-12" db="EMBL/GenBank/DDBJ databases">
        <title>Spirosoma sp. HMF4905 genome sequencing and assembly.</title>
        <authorList>
            <person name="Kang H."/>
            <person name="Cha I."/>
            <person name="Kim H."/>
            <person name="Joh K."/>
        </authorList>
    </citation>
    <scope>NUCLEOTIDE SEQUENCE [LARGE SCALE GENOMIC DNA]</scope>
    <source>
        <strain evidence="1 2">HMF4905</strain>
    </source>
</reference>
<accession>A0A7K1SP74</accession>
<dbReference type="Proteomes" id="UP000436006">
    <property type="component" value="Unassembled WGS sequence"/>
</dbReference>
<comment type="caution">
    <text evidence="1">The sequence shown here is derived from an EMBL/GenBank/DDBJ whole genome shotgun (WGS) entry which is preliminary data.</text>
</comment>
<dbReference type="InterPro" id="IPR012657">
    <property type="entry name" value="23S_rRNA-intervening_sequence"/>
</dbReference>
<protein>
    <submittedName>
        <fullName evidence="1">Four helix bundle protein</fullName>
    </submittedName>
</protein>
<dbReference type="Gene3D" id="1.20.1440.60">
    <property type="entry name" value="23S rRNA-intervening sequence"/>
    <property type="match status" value="1"/>
</dbReference>
<dbReference type="CDD" id="cd16377">
    <property type="entry name" value="23S_rRNA_IVP_like"/>
    <property type="match status" value="1"/>
</dbReference>
<evidence type="ECO:0000313" key="2">
    <source>
        <dbReference type="Proteomes" id="UP000436006"/>
    </source>
</evidence>
<dbReference type="EMBL" id="WPIN01000024">
    <property type="protein sequence ID" value="MVM35614.1"/>
    <property type="molecule type" value="Genomic_DNA"/>
</dbReference>
<evidence type="ECO:0000313" key="1">
    <source>
        <dbReference type="EMBL" id="MVM35614.1"/>
    </source>
</evidence>
<proteinExistence type="predicted"/>
<dbReference type="RefSeq" id="WP_157590416.1">
    <property type="nucleotide sequence ID" value="NZ_WPIN01000024.1"/>
</dbReference>
<dbReference type="SUPFAM" id="SSF158446">
    <property type="entry name" value="IVS-encoded protein-like"/>
    <property type="match status" value="1"/>
</dbReference>
<dbReference type="NCBIfam" id="TIGR02436">
    <property type="entry name" value="four helix bundle protein"/>
    <property type="match status" value="1"/>
</dbReference>